<dbReference type="GO" id="GO:0052621">
    <property type="term" value="F:diguanylate cyclase activity"/>
    <property type="evidence" value="ECO:0007669"/>
    <property type="project" value="TreeGrafter"/>
</dbReference>
<dbReference type="Pfam" id="PF17200">
    <property type="entry name" value="sCache_2"/>
    <property type="match status" value="1"/>
</dbReference>
<keyword evidence="6" id="KW-0175">Coiled coil</keyword>
<comment type="subcellular location">
    <subcellularLocation>
        <location evidence="1">Cell membrane</location>
        <topology evidence="1">Multi-pass membrane protein</topology>
    </subcellularLocation>
</comment>
<dbReference type="EMBL" id="NIBG01000004">
    <property type="protein sequence ID" value="PAB60048.1"/>
    <property type="molecule type" value="Genomic_DNA"/>
</dbReference>
<feature type="coiled-coil region" evidence="6">
    <location>
        <begin position="274"/>
        <end position="308"/>
    </location>
</feature>
<name>A0A267MMB2_9FIRM</name>
<evidence type="ECO:0000256" key="1">
    <source>
        <dbReference type="ARBA" id="ARBA00004651"/>
    </source>
</evidence>
<dbReference type="AlphaFoldDB" id="A0A267MMB2"/>
<evidence type="ECO:0000259" key="8">
    <source>
        <dbReference type="PROSITE" id="PS50887"/>
    </source>
</evidence>
<dbReference type="InterPro" id="IPR033480">
    <property type="entry name" value="sCache_2"/>
</dbReference>
<dbReference type="InterPro" id="IPR050469">
    <property type="entry name" value="Diguanylate_Cyclase"/>
</dbReference>
<feature type="domain" description="GGDEF" evidence="8">
    <location>
        <begin position="336"/>
        <end position="462"/>
    </location>
</feature>
<dbReference type="SUPFAM" id="SSF55073">
    <property type="entry name" value="Nucleotide cyclase"/>
    <property type="match status" value="1"/>
</dbReference>
<dbReference type="SMART" id="SM01049">
    <property type="entry name" value="Cache_2"/>
    <property type="match status" value="1"/>
</dbReference>
<dbReference type="InterPro" id="IPR043128">
    <property type="entry name" value="Rev_trsase/Diguanyl_cyclase"/>
</dbReference>
<dbReference type="InterPro" id="IPR000160">
    <property type="entry name" value="GGDEF_dom"/>
</dbReference>
<dbReference type="Pfam" id="PF00990">
    <property type="entry name" value="GGDEF"/>
    <property type="match status" value="1"/>
</dbReference>
<accession>A0A267MMB2</accession>
<keyword evidence="10" id="KW-1185">Reference proteome</keyword>
<feature type="transmembrane region" description="Helical" evidence="7">
    <location>
        <begin position="218"/>
        <end position="236"/>
    </location>
</feature>
<evidence type="ECO:0000256" key="2">
    <source>
        <dbReference type="ARBA" id="ARBA00022475"/>
    </source>
</evidence>
<dbReference type="PROSITE" id="PS50887">
    <property type="entry name" value="GGDEF"/>
    <property type="match status" value="1"/>
</dbReference>
<dbReference type="FunFam" id="3.30.70.270:FF:000001">
    <property type="entry name" value="Diguanylate cyclase domain protein"/>
    <property type="match status" value="1"/>
</dbReference>
<sequence length="462" mass="54165">MKAEKSIENTIFMNMVIVIIVGTLILGFTRVTKEYFEFISETESLRKDYIERQKILIENEVNKVIDYIEFERSQVGENGEYTDEIEKTLQNKITKWVSQIHYGYKNDQYMYIGNYKGIQVASGGFPEFIGKNIWDLEDDNGVKVIQKQIKLGRENPEGIFFKGHWLRKGSNKTSEKLYFVKSVPDWEWIVGTGIYIDEIEEVINLKKEELKNQYKEEMIETIIIFLCIIFIIRFLTNRTNEKINKNIKVFISFFEKASKEKVYINIGKINYSELKELAISLNRMIEERNKVENKIIEVNNKLKKLSITDGLTGLYNHKYMYETIEEEMEKSKEKNTSLCVIMYDIDRFKKVNDIYGHQCGDMVLKKVAECIKNHVGHMGVVGRYGGEEFLVILPEQNLYDAYEIGEEIRNKIKKLSFEHEELKITISGGIVQLKSESPEELVNKADHLLYEAKENGRDRIEK</sequence>
<evidence type="ECO:0000256" key="4">
    <source>
        <dbReference type="ARBA" id="ARBA00022989"/>
    </source>
</evidence>
<dbReference type="GO" id="GO:1902201">
    <property type="term" value="P:negative regulation of bacterial-type flagellum-dependent cell motility"/>
    <property type="evidence" value="ECO:0007669"/>
    <property type="project" value="TreeGrafter"/>
</dbReference>
<keyword evidence="3 7" id="KW-0812">Transmembrane</keyword>
<evidence type="ECO:0000313" key="10">
    <source>
        <dbReference type="Proteomes" id="UP000216024"/>
    </source>
</evidence>
<keyword evidence="4 7" id="KW-1133">Transmembrane helix</keyword>
<dbReference type="SMART" id="SM00267">
    <property type="entry name" value="GGDEF"/>
    <property type="match status" value="1"/>
</dbReference>
<feature type="transmembrane region" description="Helical" evidence="7">
    <location>
        <begin position="12"/>
        <end position="31"/>
    </location>
</feature>
<dbReference type="Gene3D" id="3.30.70.270">
    <property type="match status" value="1"/>
</dbReference>
<comment type="caution">
    <text evidence="9">The sequence shown here is derived from an EMBL/GenBank/DDBJ whole genome shotgun (WGS) entry which is preliminary data.</text>
</comment>
<organism evidence="9 10">
    <name type="scientific">Anaeromicrobium sediminis</name>
    <dbReference type="NCBI Taxonomy" id="1478221"/>
    <lineage>
        <taxon>Bacteria</taxon>
        <taxon>Bacillati</taxon>
        <taxon>Bacillota</taxon>
        <taxon>Clostridia</taxon>
        <taxon>Peptostreptococcales</taxon>
        <taxon>Thermotaleaceae</taxon>
        <taxon>Anaeromicrobium</taxon>
    </lineage>
</organism>
<dbReference type="OrthoDB" id="9805474at2"/>
<evidence type="ECO:0000256" key="7">
    <source>
        <dbReference type="SAM" id="Phobius"/>
    </source>
</evidence>
<dbReference type="GO" id="GO:0005886">
    <property type="term" value="C:plasma membrane"/>
    <property type="evidence" value="ECO:0007669"/>
    <property type="project" value="UniProtKB-SubCell"/>
</dbReference>
<dbReference type="Proteomes" id="UP000216024">
    <property type="component" value="Unassembled WGS sequence"/>
</dbReference>
<protein>
    <recommendedName>
        <fullName evidence="8">GGDEF domain-containing protein</fullName>
    </recommendedName>
</protein>
<evidence type="ECO:0000256" key="5">
    <source>
        <dbReference type="ARBA" id="ARBA00023136"/>
    </source>
</evidence>
<dbReference type="CDD" id="cd01949">
    <property type="entry name" value="GGDEF"/>
    <property type="match status" value="1"/>
</dbReference>
<dbReference type="PANTHER" id="PTHR45138">
    <property type="entry name" value="REGULATORY COMPONENTS OF SENSORY TRANSDUCTION SYSTEM"/>
    <property type="match status" value="1"/>
</dbReference>
<dbReference type="PANTHER" id="PTHR45138:SF9">
    <property type="entry name" value="DIGUANYLATE CYCLASE DGCM-RELATED"/>
    <property type="match status" value="1"/>
</dbReference>
<dbReference type="NCBIfam" id="TIGR00254">
    <property type="entry name" value="GGDEF"/>
    <property type="match status" value="1"/>
</dbReference>
<dbReference type="Gene3D" id="3.30.450.20">
    <property type="entry name" value="PAS domain"/>
    <property type="match status" value="1"/>
</dbReference>
<evidence type="ECO:0000256" key="6">
    <source>
        <dbReference type="SAM" id="Coils"/>
    </source>
</evidence>
<dbReference type="InterPro" id="IPR029787">
    <property type="entry name" value="Nucleotide_cyclase"/>
</dbReference>
<keyword evidence="5 7" id="KW-0472">Membrane</keyword>
<reference evidence="9 10" key="1">
    <citation type="submission" date="2017-06" db="EMBL/GenBank/DDBJ databases">
        <title>Draft genome sequence of anaerobic fermentative bacterium Anaeromicrobium sediminis DY2726D isolated from West Pacific Ocean sediments.</title>
        <authorList>
            <person name="Zeng X."/>
        </authorList>
    </citation>
    <scope>NUCLEOTIDE SEQUENCE [LARGE SCALE GENOMIC DNA]</scope>
    <source>
        <strain evidence="9 10">DY2726D</strain>
    </source>
</reference>
<dbReference type="RefSeq" id="WP_095132239.1">
    <property type="nucleotide sequence ID" value="NZ_NIBG01000004.1"/>
</dbReference>
<keyword evidence="2" id="KW-1003">Cell membrane</keyword>
<gene>
    <name evidence="9" type="ORF">CCE28_06640</name>
</gene>
<evidence type="ECO:0000313" key="9">
    <source>
        <dbReference type="EMBL" id="PAB60048.1"/>
    </source>
</evidence>
<dbReference type="GO" id="GO:0043709">
    <property type="term" value="P:cell adhesion involved in single-species biofilm formation"/>
    <property type="evidence" value="ECO:0007669"/>
    <property type="project" value="TreeGrafter"/>
</dbReference>
<evidence type="ECO:0000256" key="3">
    <source>
        <dbReference type="ARBA" id="ARBA00022692"/>
    </source>
</evidence>
<proteinExistence type="predicted"/>